<comment type="similarity">
    <text evidence="4">Belongs to the GTP-binding SRP family. SRP54 subfamily.</text>
</comment>
<organism evidence="20 21">
    <name type="scientific">Strongyloides stercoralis</name>
    <name type="common">Threadworm</name>
    <dbReference type="NCBI Taxonomy" id="6248"/>
    <lineage>
        <taxon>Eukaryota</taxon>
        <taxon>Metazoa</taxon>
        <taxon>Ecdysozoa</taxon>
        <taxon>Nematoda</taxon>
        <taxon>Chromadorea</taxon>
        <taxon>Rhabditida</taxon>
        <taxon>Tylenchina</taxon>
        <taxon>Panagrolaimomorpha</taxon>
        <taxon>Strongyloidoidea</taxon>
        <taxon>Strongyloididae</taxon>
        <taxon>Strongyloides</taxon>
    </lineage>
</organism>
<sequence length="1195" mass="134635">MVLADLGRRIRVAIGKLGQATVINEEEIKAMLNEVCSALLESDVNIRLVKKLKDNCFKKINNEELLGGVNKRRVIQKTVFQELLALVDPGITPYTPLKGRPNVIMFVGLQGAGKTTTCTKMAYYYQKKGWRTCLVCADTFRAGAFDQLKQNATKARIPFYGSYTEMDPVVIAADGVDKFKKEGFEIIIVDTSGRHKQEASLFEEMLQVSNAINPNNVIFVMDASIGQALEAQAKSFHETVPVGSVIITKLDSHAKGGGALSAVAATGSPVIFIGTGEHIDEFETFKPKQFISKLLGMGDLEGLVEKVSEISNMQDSAELLKRIKGGIFTLRDMYEQFQNIQKMGPFNQIMGMIPGFGPDFLSKGNEQESQNRLKRMMTIMDSMADKELDHPKATELFQKESTRVTRVSKGSGTTEIEVVELLNQYKKFADLIKKMGSMKGLFKGGDMNPMNMNPNQMMALNKQMSKMIDPRMLQQMGGMAGLQNSIFQNKAFQKKKIYGKKVDEERNEKAVVVTGCDTGYELALKFASQSMTVFAACRTRKGIEELKREGKQFKGKVHAFIMKTLTIQEITEKAILITGCDSGFGKYLALKCIRNGMIVFGTCMTEVGKKELEEEGKKFGSKSFPFIMDVTNDDSCKDGLEFVKNNLKKLNLPGLHGIVANAGIAGDPGPFNWMKVEDFKNVFEVNTFGVVRTIQYFIEEVKKVKGRIVLTSSLYGRIGLQNLSAYTSSKFAIEGFSDSLRREMKSFNVQVICVEPGVFKTNMTNVEKTEKVFKKIYDRQNDYIKKQYDEKYLEQLLESMKDLFINKSSDSPEQVSDTYFKCLTSYWPKPRYQVGIDSQFIFAPLSLLPTEIQDFIIKILSYFSVDPKPNNGIWILIIKQKLLEFLTIDDIKGKAVVITGCDSGFGYETAIKCCQNGMIVFAGCLTKVGATELDKRCYKMEGKLFTFIVDVSDDDSMKSGYEKVKQIMKKLSISNIYGLIVNAGILGDCGPFDWVTTKEYKNVFEINTFGGIRTVEYFKELIKKGNGRIIITTSICGRLVIPNIGPYTCSKYAMEAFCDTLRLEMKPFNVKVICIEPGFFKTPLTKPENVTKMLERVYNKCNDNIKQQYGKDYFNFIVKETKEHLIYRSNSNYHLVPEAYYRSLISFLPYSRYQIGFDSKYIYIPLSFIPTEISDIFVQLFMLIKGAPKVLGVNK</sequence>
<evidence type="ECO:0000256" key="10">
    <source>
        <dbReference type="ARBA" id="ARBA00023002"/>
    </source>
</evidence>
<accession>A0AAF5CSA8</accession>
<evidence type="ECO:0000256" key="2">
    <source>
        <dbReference type="ARBA" id="ARBA00004324"/>
    </source>
</evidence>
<dbReference type="InterPro" id="IPR027417">
    <property type="entry name" value="P-loop_NTPase"/>
</dbReference>
<evidence type="ECO:0000256" key="7">
    <source>
        <dbReference type="ARBA" id="ARBA00022801"/>
    </source>
</evidence>
<dbReference type="GO" id="GO:0003924">
    <property type="term" value="F:GTPase activity"/>
    <property type="evidence" value="ECO:0007669"/>
    <property type="project" value="InterPro"/>
</dbReference>
<dbReference type="FunFam" id="1.10.260.30:FF:000002">
    <property type="entry name" value="Signal recognition particle 54 kDa protein"/>
    <property type="match status" value="1"/>
</dbReference>
<dbReference type="GO" id="GO:0005786">
    <property type="term" value="C:signal recognition particle, endoplasmic reticulum targeting"/>
    <property type="evidence" value="ECO:0007669"/>
    <property type="project" value="UniProtKB-KW"/>
</dbReference>
<name>A0AAF5CSA8_STRER</name>
<evidence type="ECO:0000313" key="21">
    <source>
        <dbReference type="WBParaSite" id="TCONS_00001022.p1"/>
    </source>
</evidence>
<dbReference type="SUPFAM" id="SSF51735">
    <property type="entry name" value="NAD(P)-binding Rossmann-fold domains"/>
    <property type="match status" value="2"/>
</dbReference>
<evidence type="ECO:0000256" key="4">
    <source>
        <dbReference type="ARBA" id="ARBA00005450"/>
    </source>
</evidence>
<dbReference type="GO" id="GO:0030942">
    <property type="term" value="F:endoplasmic reticulum signal peptide binding"/>
    <property type="evidence" value="ECO:0007669"/>
    <property type="project" value="TreeGrafter"/>
</dbReference>
<keyword evidence="20" id="KW-1185">Reference proteome</keyword>
<dbReference type="SMART" id="SM00382">
    <property type="entry name" value="AAA"/>
    <property type="match status" value="1"/>
</dbReference>
<keyword evidence="13" id="KW-0539">Nucleus</keyword>
<dbReference type="FunFam" id="3.40.50.300:FF:000022">
    <property type="entry name" value="Signal recognition particle 54 kDa subunit"/>
    <property type="match status" value="1"/>
</dbReference>
<keyword evidence="10" id="KW-0560">Oxidoreductase</keyword>
<dbReference type="SUPFAM" id="SSF52540">
    <property type="entry name" value="P-loop containing nucleoside triphosphate hydrolases"/>
    <property type="match status" value="1"/>
</dbReference>
<dbReference type="Gene3D" id="3.40.50.720">
    <property type="entry name" value="NAD(P)-binding Rossmann-like Domain"/>
    <property type="match status" value="3"/>
</dbReference>
<evidence type="ECO:0000256" key="17">
    <source>
        <dbReference type="ARBA" id="ARBA00035672"/>
    </source>
</evidence>
<dbReference type="Pfam" id="PF02881">
    <property type="entry name" value="SRP54_N"/>
    <property type="match status" value="1"/>
</dbReference>
<dbReference type="EC" id="3.6.5.4" evidence="17"/>
<evidence type="ECO:0000256" key="15">
    <source>
        <dbReference type="ARBA" id="ARBA00034832"/>
    </source>
</evidence>
<keyword evidence="9" id="KW-0694">RNA-binding</keyword>
<dbReference type="SMART" id="SM00963">
    <property type="entry name" value="SRP54_N"/>
    <property type="match status" value="1"/>
</dbReference>
<evidence type="ECO:0000256" key="3">
    <source>
        <dbReference type="ARBA" id="ARBA00004496"/>
    </source>
</evidence>
<dbReference type="Proteomes" id="UP000035681">
    <property type="component" value="Unplaced"/>
</dbReference>
<dbReference type="Gene3D" id="1.10.260.30">
    <property type="entry name" value="Signal recognition particle, SRP54 subunit, M-domain"/>
    <property type="match status" value="1"/>
</dbReference>
<dbReference type="Pfam" id="PF00448">
    <property type="entry name" value="SRP54"/>
    <property type="match status" value="1"/>
</dbReference>
<dbReference type="SUPFAM" id="SSF47364">
    <property type="entry name" value="Domain of the SRP/SRP receptor G-proteins"/>
    <property type="match status" value="1"/>
</dbReference>
<dbReference type="InterPro" id="IPR004125">
    <property type="entry name" value="Signal_recog_particle_SRP54_M"/>
</dbReference>
<evidence type="ECO:0000256" key="1">
    <source>
        <dbReference type="ARBA" id="ARBA00004240"/>
    </source>
</evidence>
<dbReference type="InterPro" id="IPR042101">
    <property type="entry name" value="SRP54_N_sf"/>
</dbReference>
<evidence type="ECO:0000256" key="8">
    <source>
        <dbReference type="ARBA" id="ARBA00022824"/>
    </source>
</evidence>
<evidence type="ECO:0000256" key="12">
    <source>
        <dbReference type="ARBA" id="ARBA00023135"/>
    </source>
</evidence>
<keyword evidence="6" id="KW-0547">Nucleotide-binding</keyword>
<dbReference type="SUPFAM" id="SSF47446">
    <property type="entry name" value="Signal peptide-binding domain"/>
    <property type="match status" value="1"/>
</dbReference>
<feature type="domain" description="SRP54-type proteins GTP-binding" evidence="19">
    <location>
        <begin position="269"/>
        <end position="282"/>
    </location>
</feature>
<dbReference type="InterPro" id="IPR013822">
    <property type="entry name" value="Signal_recog_particl_SRP54_hlx"/>
</dbReference>
<dbReference type="Pfam" id="PF02978">
    <property type="entry name" value="SRP_SPB"/>
    <property type="match status" value="1"/>
</dbReference>
<dbReference type="Gene3D" id="1.20.120.140">
    <property type="entry name" value="Signal recognition particle SRP54, nucleotide-binding domain"/>
    <property type="match status" value="1"/>
</dbReference>
<dbReference type="PRINTS" id="PR00081">
    <property type="entry name" value="GDHRDH"/>
</dbReference>
<dbReference type="InterPro" id="IPR020904">
    <property type="entry name" value="Sc_DH/Rdtase_CS"/>
</dbReference>
<dbReference type="InterPro" id="IPR022941">
    <property type="entry name" value="SRP54"/>
</dbReference>
<evidence type="ECO:0000259" key="19">
    <source>
        <dbReference type="PROSITE" id="PS00300"/>
    </source>
</evidence>
<dbReference type="CDD" id="cd17875">
    <property type="entry name" value="SRP54_G"/>
    <property type="match status" value="1"/>
</dbReference>
<protein>
    <recommendedName>
        <fullName evidence="15">Signal recognition particle subunit SRP54</fullName>
        <ecNumber evidence="17">3.6.5.4</ecNumber>
    </recommendedName>
    <alternativeName>
        <fullName evidence="16">Signal recognition particle 54 kDa protein</fullName>
    </alternativeName>
</protein>
<comment type="catalytic activity">
    <reaction evidence="18">
        <text>GTP + H2O = GDP + phosphate + H(+)</text>
        <dbReference type="Rhea" id="RHEA:19669"/>
        <dbReference type="ChEBI" id="CHEBI:15377"/>
        <dbReference type="ChEBI" id="CHEBI:15378"/>
        <dbReference type="ChEBI" id="CHEBI:37565"/>
        <dbReference type="ChEBI" id="CHEBI:43474"/>
        <dbReference type="ChEBI" id="CHEBI:58189"/>
        <dbReference type="EC" id="3.6.5.4"/>
    </reaction>
    <physiologicalReaction direction="left-to-right" evidence="18">
        <dbReference type="Rhea" id="RHEA:19670"/>
    </physiologicalReaction>
</comment>
<keyword evidence="14" id="KW-0687">Ribonucleoprotein</keyword>
<evidence type="ECO:0000256" key="9">
    <source>
        <dbReference type="ARBA" id="ARBA00022884"/>
    </source>
</evidence>
<comment type="subcellular location">
    <subcellularLocation>
        <location evidence="3">Cytoplasm</location>
    </subcellularLocation>
    <subcellularLocation>
        <location evidence="1">Endoplasmic reticulum</location>
    </subcellularLocation>
    <subcellularLocation>
        <location evidence="2">Nucleus speckle</location>
    </subcellularLocation>
</comment>
<dbReference type="GO" id="GO:0016491">
    <property type="term" value="F:oxidoreductase activity"/>
    <property type="evidence" value="ECO:0007669"/>
    <property type="project" value="UniProtKB-KW"/>
</dbReference>
<evidence type="ECO:0000256" key="14">
    <source>
        <dbReference type="ARBA" id="ARBA00023274"/>
    </source>
</evidence>
<keyword evidence="5" id="KW-0963">Cytoplasm</keyword>
<dbReference type="GO" id="GO:0005783">
    <property type="term" value="C:endoplasmic reticulum"/>
    <property type="evidence" value="ECO:0007669"/>
    <property type="project" value="UniProtKB-SubCell"/>
</dbReference>
<proteinExistence type="inferred from homology"/>
<dbReference type="PROSITE" id="PS00061">
    <property type="entry name" value="ADH_SHORT"/>
    <property type="match status" value="2"/>
</dbReference>
<keyword evidence="11" id="KW-0342">GTP-binding</keyword>
<dbReference type="HAMAP" id="MF_00306">
    <property type="entry name" value="SRP54"/>
    <property type="match status" value="1"/>
</dbReference>
<dbReference type="GO" id="GO:0005525">
    <property type="term" value="F:GTP binding"/>
    <property type="evidence" value="ECO:0007669"/>
    <property type="project" value="UniProtKB-KW"/>
</dbReference>
<dbReference type="GO" id="GO:0008312">
    <property type="term" value="F:7S RNA binding"/>
    <property type="evidence" value="ECO:0007669"/>
    <property type="project" value="InterPro"/>
</dbReference>
<dbReference type="GO" id="GO:0005829">
    <property type="term" value="C:cytosol"/>
    <property type="evidence" value="ECO:0007669"/>
    <property type="project" value="TreeGrafter"/>
</dbReference>
<keyword evidence="8" id="KW-0256">Endoplasmic reticulum</keyword>
<dbReference type="InterPro" id="IPR000897">
    <property type="entry name" value="SRP54_GTPase_dom"/>
</dbReference>
<dbReference type="Gene3D" id="3.40.50.300">
    <property type="entry name" value="P-loop containing nucleotide triphosphate hydrolases"/>
    <property type="match status" value="1"/>
</dbReference>
<evidence type="ECO:0000256" key="6">
    <source>
        <dbReference type="ARBA" id="ARBA00022741"/>
    </source>
</evidence>
<evidence type="ECO:0000256" key="13">
    <source>
        <dbReference type="ARBA" id="ARBA00023242"/>
    </source>
</evidence>
<dbReference type="GO" id="GO:0006616">
    <property type="term" value="P:SRP-dependent cotranslational protein targeting to membrane, translocation"/>
    <property type="evidence" value="ECO:0007669"/>
    <property type="project" value="TreeGrafter"/>
</dbReference>
<dbReference type="NCBIfam" id="TIGR01425">
    <property type="entry name" value="SRP54_euk"/>
    <property type="match status" value="1"/>
</dbReference>
<dbReference type="Pfam" id="PF00106">
    <property type="entry name" value="adh_short"/>
    <property type="match status" value="2"/>
</dbReference>
<evidence type="ECO:0000256" key="5">
    <source>
        <dbReference type="ARBA" id="ARBA00022490"/>
    </source>
</evidence>
<evidence type="ECO:0000256" key="18">
    <source>
        <dbReference type="ARBA" id="ARBA00048157"/>
    </source>
</evidence>
<dbReference type="AlphaFoldDB" id="A0AAF5CSA8"/>
<reference evidence="21" key="1">
    <citation type="submission" date="2024-02" db="UniProtKB">
        <authorList>
            <consortium name="WormBaseParasite"/>
        </authorList>
    </citation>
    <scope>IDENTIFICATION</scope>
</reference>
<dbReference type="InterPro" id="IPR006325">
    <property type="entry name" value="SRP54_euk"/>
</dbReference>
<keyword evidence="7" id="KW-0378">Hydrolase</keyword>
<dbReference type="SMART" id="SM00962">
    <property type="entry name" value="SRP54"/>
    <property type="match status" value="1"/>
</dbReference>
<dbReference type="InterPro" id="IPR036291">
    <property type="entry name" value="NAD(P)-bd_dom_sf"/>
</dbReference>
<evidence type="ECO:0000313" key="20">
    <source>
        <dbReference type="Proteomes" id="UP000035681"/>
    </source>
</evidence>
<evidence type="ECO:0000256" key="16">
    <source>
        <dbReference type="ARBA" id="ARBA00034907"/>
    </source>
</evidence>
<dbReference type="PANTHER" id="PTHR11564">
    <property type="entry name" value="SIGNAL RECOGNITION PARTICLE 54K PROTEIN SRP54"/>
    <property type="match status" value="1"/>
</dbReference>
<dbReference type="GO" id="GO:0016607">
    <property type="term" value="C:nuclear speck"/>
    <property type="evidence" value="ECO:0007669"/>
    <property type="project" value="UniProtKB-SubCell"/>
</dbReference>
<dbReference type="InterPro" id="IPR036225">
    <property type="entry name" value="SRP/SRP_N"/>
</dbReference>
<evidence type="ECO:0000256" key="11">
    <source>
        <dbReference type="ARBA" id="ARBA00023134"/>
    </source>
</evidence>
<dbReference type="PROSITE" id="PS00300">
    <property type="entry name" value="SRP54"/>
    <property type="match status" value="1"/>
</dbReference>
<dbReference type="WBParaSite" id="TCONS_00001022.p1">
    <property type="protein sequence ID" value="TCONS_00001022.p1"/>
    <property type="gene ID" value="XLOC_000964"/>
</dbReference>
<dbReference type="InterPro" id="IPR002347">
    <property type="entry name" value="SDR_fam"/>
</dbReference>
<dbReference type="InterPro" id="IPR003593">
    <property type="entry name" value="AAA+_ATPase"/>
</dbReference>
<dbReference type="InterPro" id="IPR036891">
    <property type="entry name" value="Signal_recog_part_SRP54_M_sf"/>
</dbReference>
<dbReference type="PANTHER" id="PTHR11564:SF5">
    <property type="entry name" value="SIGNAL RECOGNITION PARTICLE SUBUNIT SRP54"/>
    <property type="match status" value="1"/>
</dbReference>
<keyword evidence="12" id="KW-0733">Signal recognition particle</keyword>